<name>A0ABP0CHP5_9PEZI</name>
<gene>
    <name evidence="2" type="ORF">SBRCBS47491_007650</name>
</gene>
<feature type="region of interest" description="Disordered" evidence="1">
    <location>
        <begin position="256"/>
        <end position="291"/>
    </location>
</feature>
<comment type="caution">
    <text evidence="2">The sequence shown here is derived from an EMBL/GenBank/DDBJ whole genome shotgun (WGS) entry which is preliminary data.</text>
</comment>
<organism evidence="2 3">
    <name type="scientific">Sporothrix bragantina</name>
    <dbReference type="NCBI Taxonomy" id="671064"/>
    <lineage>
        <taxon>Eukaryota</taxon>
        <taxon>Fungi</taxon>
        <taxon>Dikarya</taxon>
        <taxon>Ascomycota</taxon>
        <taxon>Pezizomycotina</taxon>
        <taxon>Sordariomycetes</taxon>
        <taxon>Sordariomycetidae</taxon>
        <taxon>Ophiostomatales</taxon>
        <taxon>Ophiostomataceae</taxon>
        <taxon>Sporothrix</taxon>
    </lineage>
</organism>
<proteinExistence type="predicted"/>
<keyword evidence="3" id="KW-1185">Reference proteome</keyword>
<dbReference type="InterPro" id="IPR055323">
    <property type="entry name" value="C57A10.07/YOR238W"/>
</dbReference>
<dbReference type="PANTHER" id="PTHR28110:SF1">
    <property type="entry name" value="TRANSMEMBRANE PROTEIN"/>
    <property type="match status" value="1"/>
</dbReference>
<dbReference type="Proteomes" id="UP001642406">
    <property type="component" value="Unassembled WGS sequence"/>
</dbReference>
<protein>
    <recommendedName>
        <fullName evidence="4">DUF218 domain-containing protein</fullName>
    </recommendedName>
</protein>
<evidence type="ECO:0000313" key="2">
    <source>
        <dbReference type="EMBL" id="CAK7230631.1"/>
    </source>
</evidence>
<reference evidence="2 3" key="1">
    <citation type="submission" date="2024-01" db="EMBL/GenBank/DDBJ databases">
        <authorList>
            <person name="Allen C."/>
            <person name="Tagirdzhanova G."/>
        </authorList>
    </citation>
    <scope>NUCLEOTIDE SEQUENCE [LARGE SCALE GENOMIC DNA]</scope>
</reference>
<evidence type="ECO:0000313" key="3">
    <source>
        <dbReference type="Proteomes" id="UP001642406"/>
    </source>
</evidence>
<evidence type="ECO:0008006" key="4">
    <source>
        <dbReference type="Google" id="ProtNLM"/>
    </source>
</evidence>
<accession>A0ABP0CHP5</accession>
<evidence type="ECO:0000256" key="1">
    <source>
        <dbReference type="SAM" id="MobiDB-lite"/>
    </source>
</evidence>
<dbReference type="EMBL" id="CAWUHC010000088">
    <property type="protein sequence ID" value="CAK7230631.1"/>
    <property type="molecule type" value="Genomic_DNA"/>
</dbReference>
<dbReference type="PANTHER" id="PTHR28110">
    <property type="entry name" value="TRANSMEMBRANE PROTEIN"/>
    <property type="match status" value="1"/>
</dbReference>
<sequence length="291" mass="31660">MTISTLSPNHLVVVCGHGIWLGGPAHGHDESEWLIESYKAGETPTFIEHIKAGIQALADDERALVAFSGGPTRKETPLSEARSYANLAAANDYFGLLPPQTTSPQSSVSHPLSPISLHDRILVEEQALDSYYNILFSLIAFWRRVGAWPAHLTIVSHAFKRSRLVDDHCGPDAIAFLPLDQRVSFIGINPPNIPAEFGGPGSNASNTAAVSENKSKAMQGAHDVLSHWAVDPHGVGDLLAGKRRARNPWKCSQKLSVDDEERQRSGLITRQVGDDMEAIAEGSPRPWNKDV</sequence>